<evidence type="ECO:0000259" key="1">
    <source>
        <dbReference type="PROSITE" id="PS50846"/>
    </source>
</evidence>
<proteinExistence type="predicted"/>
<dbReference type="CDD" id="cd00371">
    <property type="entry name" value="HMA"/>
    <property type="match status" value="1"/>
</dbReference>
<evidence type="ECO:0000313" key="2">
    <source>
        <dbReference type="EMBL" id="HGY56745.1"/>
    </source>
</evidence>
<organism evidence="2">
    <name type="scientific">Caldithrix abyssi</name>
    <dbReference type="NCBI Taxonomy" id="187145"/>
    <lineage>
        <taxon>Bacteria</taxon>
        <taxon>Pseudomonadati</taxon>
        <taxon>Calditrichota</taxon>
        <taxon>Calditrichia</taxon>
        <taxon>Calditrichales</taxon>
        <taxon>Calditrichaceae</taxon>
        <taxon>Caldithrix</taxon>
    </lineage>
</organism>
<dbReference type="InterPro" id="IPR006121">
    <property type="entry name" value="HMA_dom"/>
</dbReference>
<dbReference type="AlphaFoldDB" id="A0A7V4U2B5"/>
<feature type="domain" description="HMA" evidence="1">
    <location>
        <begin position="97"/>
        <end position="172"/>
    </location>
</feature>
<name>A0A7V4U2B5_CALAY</name>
<gene>
    <name evidence="2" type="ORF">ENK44_13650</name>
</gene>
<dbReference type="SUPFAM" id="SSF55008">
    <property type="entry name" value="HMA, heavy metal-associated domain"/>
    <property type="match status" value="1"/>
</dbReference>
<sequence length="172" mass="19287">MNIKTFRLYMILPLLFLSLLATSSIGQNSKLITGTVGKEHMVGEKLVVCELGSQACLFLSLDPGLTITVDGKEYKAKDLQVGWYVQAKVETVEKLGQTITDLVVDPTKTIICFTSLTEEDSEVVEKQLLAVKGIYKVKPYLESKQIYIEYNPDSISYPEIEKLIIRSGYKIE</sequence>
<accession>A0A7V4U2B5</accession>
<dbReference type="Proteomes" id="UP000885779">
    <property type="component" value="Unassembled WGS sequence"/>
</dbReference>
<reference evidence="2" key="1">
    <citation type="journal article" date="2020" name="mSystems">
        <title>Genome- and Community-Level Interaction Insights into Carbon Utilization and Element Cycling Functions of Hydrothermarchaeota in Hydrothermal Sediment.</title>
        <authorList>
            <person name="Zhou Z."/>
            <person name="Liu Y."/>
            <person name="Xu W."/>
            <person name="Pan J."/>
            <person name="Luo Z.H."/>
            <person name="Li M."/>
        </authorList>
    </citation>
    <scope>NUCLEOTIDE SEQUENCE [LARGE SCALE GENOMIC DNA]</scope>
    <source>
        <strain evidence="2">HyVt-577</strain>
    </source>
</reference>
<protein>
    <submittedName>
        <fullName evidence="2">Heavy-metal-associated domain-containing protein</fullName>
    </submittedName>
</protein>
<dbReference type="PROSITE" id="PS50846">
    <property type="entry name" value="HMA_2"/>
    <property type="match status" value="1"/>
</dbReference>
<dbReference type="EMBL" id="DRQG01000128">
    <property type="protein sequence ID" value="HGY56745.1"/>
    <property type="molecule type" value="Genomic_DNA"/>
</dbReference>
<dbReference type="InterPro" id="IPR036163">
    <property type="entry name" value="HMA_dom_sf"/>
</dbReference>
<comment type="caution">
    <text evidence="2">The sequence shown here is derived from an EMBL/GenBank/DDBJ whole genome shotgun (WGS) entry which is preliminary data.</text>
</comment>
<dbReference type="GO" id="GO:0046872">
    <property type="term" value="F:metal ion binding"/>
    <property type="evidence" value="ECO:0007669"/>
    <property type="project" value="InterPro"/>
</dbReference>